<organism evidence="3 4">
    <name type="scientific">Saccharopolyspora cebuensis</name>
    <dbReference type="NCBI Taxonomy" id="418759"/>
    <lineage>
        <taxon>Bacteria</taxon>
        <taxon>Bacillati</taxon>
        <taxon>Actinomycetota</taxon>
        <taxon>Actinomycetes</taxon>
        <taxon>Pseudonocardiales</taxon>
        <taxon>Pseudonocardiaceae</taxon>
        <taxon>Saccharopolyspora</taxon>
    </lineage>
</organism>
<evidence type="ECO:0000313" key="3">
    <source>
        <dbReference type="EMBL" id="MEY8040419.1"/>
    </source>
</evidence>
<feature type="region of interest" description="Disordered" evidence="1">
    <location>
        <begin position="21"/>
        <end position="50"/>
    </location>
</feature>
<keyword evidence="4" id="KW-1185">Reference proteome</keyword>
<evidence type="ECO:0000256" key="1">
    <source>
        <dbReference type="SAM" id="MobiDB-lite"/>
    </source>
</evidence>
<evidence type="ECO:0000256" key="2">
    <source>
        <dbReference type="SAM" id="SignalP"/>
    </source>
</evidence>
<dbReference type="RefSeq" id="WP_345367373.1">
    <property type="nucleotide sequence ID" value="NZ_BAABII010000018.1"/>
</dbReference>
<accession>A0ABV4CLW4</accession>
<proteinExistence type="predicted"/>
<dbReference type="Proteomes" id="UP001564626">
    <property type="component" value="Unassembled WGS sequence"/>
</dbReference>
<dbReference type="EMBL" id="JBGEHV010000021">
    <property type="protein sequence ID" value="MEY8040419.1"/>
    <property type="molecule type" value="Genomic_DNA"/>
</dbReference>
<feature type="signal peptide" evidence="2">
    <location>
        <begin position="1"/>
        <end position="25"/>
    </location>
</feature>
<sequence length="50" mass="4864">MRGVSRAVVVGAAALAMSGAGFASARPGSQVRESPACRPGEGEGLEPPPA</sequence>
<evidence type="ECO:0000313" key="4">
    <source>
        <dbReference type="Proteomes" id="UP001564626"/>
    </source>
</evidence>
<keyword evidence="2" id="KW-0732">Signal</keyword>
<feature type="chain" id="PRO_5047026580" evidence="2">
    <location>
        <begin position="26"/>
        <end position="50"/>
    </location>
</feature>
<gene>
    <name evidence="3" type="ORF">AB8O55_13515</name>
</gene>
<protein>
    <submittedName>
        <fullName evidence="3">Uncharacterized protein</fullName>
    </submittedName>
</protein>
<reference evidence="3 4" key="1">
    <citation type="submission" date="2024-08" db="EMBL/GenBank/DDBJ databases">
        <title>Genome mining of Saccharopolyspora cebuensis PGLac3 from Nigerian medicinal plant.</title>
        <authorList>
            <person name="Ezeobiora C.E."/>
            <person name="Igbokwe N.H."/>
            <person name="Amin D.H."/>
            <person name="Mendie U.E."/>
        </authorList>
    </citation>
    <scope>NUCLEOTIDE SEQUENCE [LARGE SCALE GENOMIC DNA]</scope>
    <source>
        <strain evidence="3 4">PGLac3</strain>
    </source>
</reference>
<name>A0ABV4CLW4_9PSEU</name>
<comment type="caution">
    <text evidence="3">The sequence shown here is derived from an EMBL/GenBank/DDBJ whole genome shotgun (WGS) entry which is preliminary data.</text>
</comment>